<sequence length="107" mass="11512">MPLVTFINSMNTSNTIDVPVGETLMRAAVNSNIDGILGECGGACCCATCHVYLDSTSAPDVPRVGEMEQQMLDHVAEPRRDDSRLACQLVVDSSMEGLRVTIPQTQL</sequence>
<proteinExistence type="inferred from homology"/>
<keyword evidence="3" id="KW-0479">Metal-binding</keyword>
<evidence type="ECO:0000256" key="1">
    <source>
        <dbReference type="ARBA" id="ARBA00010914"/>
    </source>
</evidence>
<keyword evidence="4" id="KW-0408">Iron</keyword>
<evidence type="ECO:0000256" key="5">
    <source>
        <dbReference type="ARBA" id="ARBA00023014"/>
    </source>
</evidence>
<comment type="cofactor">
    <cofactor evidence="6">
        <name>[2Fe-2S] cluster</name>
        <dbReference type="ChEBI" id="CHEBI:190135"/>
    </cofactor>
</comment>
<dbReference type="Pfam" id="PF00111">
    <property type="entry name" value="Fer2"/>
    <property type="match status" value="1"/>
</dbReference>
<dbReference type="Proteomes" id="UP000463224">
    <property type="component" value="Unassembled WGS sequence"/>
</dbReference>
<dbReference type="GO" id="GO:0140647">
    <property type="term" value="P:P450-containing electron transport chain"/>
    <property type="evidence" value="ECO:0007669"/>
    <property type="project" value="InterPro"/>
</dbReference>
<gene>
    <name evidence="8" type="ORF">GN330_03125</name>
</gene>
<dbReference type="PANTHER" id="PTHR23426">
    <property type="entry name" value="FERREDOXIN/ADRENODOXIN"/>
    <property type="match status" value="1"/>
</dbReference>
<dbReference type="RefSeq" id="WP_156711205.1">
    <property type="nucleotide sequence ID" value="NZ_WPHG01000001.1"/>
</dbReference>
<evidence type="ECO:0000256" key="2">
    <source>
        <dbReference type="ARBA" id="ARBA00022714"/>
    </source>
</evidence>
<dbReference type="PANTHER" id="PTHR23426:SF65">
    <property type="entry name" value="FERREDOXIN-2, MITOCHONDRIAL"/>
    <property type="match status" value="1"/>
</dbReference>
<keyword evidence="5" id="KW-0411">Iron-sulfur</keyword>
<organism evidence="8 9">
    <name type="scientific">Nitratireductor arenosus</name>
    <dbReference type="NCBI Taxonomy" id="2682096"/>
    <lineage>
        <taxon>Bacteria</taxon>
        <taxon>Pseudomonadati</taxon>
        <taxon>Pseudomonadota</taxon>
        <taxon>Alphaproteobacteria</taxon>
        <taxon>Hyphomicrobiales</taxon>
        <taxon>Phyllobacteriaceae</taxon>
        <taxon>Nitratireductor</taxon>
    </lineage>
</organism>
<dbReference type="PRINTS" id="PR00355">
    <property type="entry name" value="ADRENODOXIN"/>
</dbReference>
<dbReference type="PROSITE" id="PS51085">
    <property type="entry name" value="2FE2S_FER_2"/>
    <property type="match status" value="1"/>
</dbReference>
<dbReference type="EMBL" id="WPHG01000001">
    <property type="protein sequence ID" value="MVA96242.1"/>
    <property type="molecule type" value="Genomic_DNA"/>
</dbReference>
<dbReference type="InterPro" id="IPR001055">
    <property type="entry name" value="Adrenodoxin-like"/>
</dbReference>
<keyword evidence="2" id="KW-0001">2Fe-2S</keyword>
<dbReference type="InterPro" id="IPR001041">
    <property type="entry name" value="2Fe-2S_ferredoxin-type"/>
</dbReference>
<feature type="domain" description="2Fe-2S ferredoxin-type" evidence="7">
    <location>
        <begin position="2"/>
        <end position="106"/>
    </location>
</feature>
<dbReference type="GO" id="GO:0051537">
    <property type="term" value="F:2 iron, 2 sulfur cluster binding"/>
    <property type="evidence" value="ECO:0007669"/>
    <property type="project" value="UniProtKB-KW"/>
</dbReference>
<name>A0A844QAN6_9HYPH</name>
<protein>
    <submittedName>
        <fullName evidence="8">2Fe-2S iron-sulfur cluster binding domain-containing protein</fullName>
    </submittedName>
</protein>
<dbReference type="GO" id="GO:0046872">
    <property type="term" value="F:metal ion binding"/>
    <property type="evidence" value="ECO:0007669"/>
    <property type="project" value="UniProtKB-KW"/>
</dbReference>
<comment type="similarity">
    <text evidence="1">Belongs to the adrenodoxin/putidaredoxin family.</text>
</comment>
<accession>A0A844QAN6</accession>
<dbReference type="InterPro" id="IPR012675">
    <property type="entry name" value="Beta-grasp_dom_sf"/>
</dbReference>
<dbReference type="GO" id="GO:0009055">
    <property type="term" value="F:electron transfer activity"/>
    <property type="evidence" value="ECO:0007669"/>
    <property type="project" value="TreeGrafter"/>
</dbReference>
<evidence type="ECO:0000256" key="3">
    <source>
        <dbReference type="ARBA" id="ARBA00022723"/>
    </source>
</evidence>
<evidence type="ECO:0000259" key="7">
    <source>
        <dbReference type="PROSITE" id="PS51085"/>
    </source>
</evidence>
<comment type="caution">
    <text evidence="8">The sequence shown here is derived from an EMBL/GenBank/DDBJ whole genome shotgun (WGS) entry which is preliminary data.</text>
</comment>
<dbReference type="AlphaFoldDB" id="A0A844QAN6"/>
<reference evidence="8 9" key="1">
    <citation type="submission" date="2019-12" db="EMBL/GenBank/DDBJ databases">
        <title>Nitratireductor arenosus sp. nov., Isolated from sea sand, Jeju island, South Korea.</title>
        <authorList>
            <person name="Kim W."/>
        </authorList>
    </citation>
    <scope>NUCLEOTIDE SEQUENCE [LARGE SCALE GENOMIC DNA]</scope>
    <source>
        <strain evidence="8 9">CAU 1489</strain>
    </source>
</reference>
<dbReference type="SUPFAM" id="SSF54292">
    <property type="entry name" value="2Fe-2S ferredoxin-like"/>
    <property type="match status" value="1"/>
</dbReference>
<evidence type="ECO:0000256" key="4">
    <source>
        <dbReference type="ARBA" id="ARBA00023004"/>
    </source>
</evidence>
<keyword evidence="9" id="KW-1185">Reference proteome</keyword>
<evidence type="ECO:0000313" key="8">
    <source>
        <dbReference type="EMBL" id="MVA96242.1"/>
    </source>
</evidence>
<dbReference type="InterPro" id="IPR036010">
    <property type="entry name" value="2Fe-2S_ferredoxin-like_sf"/>
</dbReference>
<evidence type="ECO:0000313" key="9">
    <source>
        <dbReference type="Proteomes" id="UP000463224"/>
    </source>
</evidence>
<dbReference type="Gene3D" id="3.10.20.30">
    <property type="match status" value="1"/>
</dbReference>
<evidence type="ECO:0000256" key="6">
    <source>
        <dbReference type="ARBA" id="ARBA00034078"/>
    </source>
</evidence>